<reference evidence="6 7" key="1">
    <citation type="submission" date="2011-09" db="EMBL/GenBank/DDBJ databases">
        <title>Complete sequence of chromosome of Thioflavicoccus mobilis 8321.</title>
        <authorList>
            <consortium name="US DOE Joint Genome Institute"/>
            <person name="Lucas S."/>
            <person name="Han J."/>
            <person name="Lapidus A."/>
            <person name="Cheng J.-F."/>
            <person name="Goodwin L."/>
            <person name="Pitluck S."/>
            <person name="Peters L."/>
            <person name="Ovchinnikova G."/>
            <person name="Lu M."/>
            <person name="Detter J.C."/>
            <person name="Han C."/>
            <person name="Tapia R."/>
            <person name="Land M."/>
            <person name="Hauser L."/>
            <person name="Kyrpides N."/>
            <person name="Ivanova N."/>
            <person name="Pagani I."/>
            <person name="Vogl K."/>
            <person name="Liu Z."/>
            <person name="Imhoff J."/>
            <person name="Thiel V."/>
            <person name="Frigaard N.-U."/>
            <person name="Bryant D."/>
            <person name="Woyke T."/>
        </authorList>
    </citation>
    <scope>NUCLEOTIDE SEQUENCE [LARGE SCALE GENOMIC DNA]</scope>
    <source>
        <strain evidence="6 7">8321</strain>
    </source>
</reference>
<dbReference type="PANTHER" id="PTHR43847:SF1">
    <property type="entry name" value="BLL3993 PROTEIN"/>
    <property type="match status" value="1"/>
</dbReference>
<dbReference type="KEGG" id="tmb:Thimo_3630"/>
<feature type="transmembrane region" description="Helical" evidence="5">
    <location>
        <begin position="20"/>
        <end position="42"/>
    </location>
</feature>
<dbReference type="Proteomes" id="UP000010816">
    <property type="component" value="Chromosome"/>
</dbReference>
<evidence type="ECO:0000256" key="1">
    <source>
        <dbReference type="ARBA" id="ARBA00004127"/>
    </source>
</evidence>
<dbReference type="AlphaFoldDB" id="L0H222"/>
<keyword evidence="4 5" id="KW-0472">Membrane</keyword>
<evidence type="ECO:0000256" key="2">
    <source>
        <dbReference type="ARBA" id="ARBA00022692"/>
    </source>
</evidence>
<dbReference type="eggNOG" id="COG2020">
    <property type="taxonomic scope" value="Bacteria"/>
</dbReference>
<evidence type="ECO:0000256" key="3">
    <source>
        <dbReference type="ARBA" id="ARBA00022989"/>
    </source>
</evidence>
<evidence type="ECO:0000313" key="7">
    <source>
        <dbReference type="Proteomes" id="UP000010816"/>
    </source>
</evidence>
<evidence type="ECO:0008006" key="8">
    <source>
        <dbReference type="Google" id="ProtNLM"/>
    </source>
</evidence>
<keyword evidence="7" id="KW-1185">Reference proteome</keyword>
<comment type="subcellular location">
    <subcellularLocation>
        <location evidence="1">Endomembrane system</location>
        <topology evidence="1">Multi-pass membrane protein</topology>
    </subcellularLocation>
</comment>
<dbReference type="HOGENOM" id="CLU_065200_5_0_6"/>
<dbReference type="Gene3D" id="1.20.120.1630">
    <property type="match status" value="1"/>
</dbReference>
<evidence type="ECO:0000313" key="6">
    <source>
        <dbReference type="EMBL" id="AGA92286.1"/>
    </source>
</evidence>
<dbReference type="PANTHER" id="PTHR43847">
    <property type="entry name" value="BLL3993 PROTEIN"/>
    <property type="match status" value="1"/>
</dbReference>
<dbReference type="Pfam" id="PF04191">
    <property type="entry name" value="PEMT"/>
    <property type="match status" value="1"/>
</dbReference>
<keyword evidence="2 5" id="KW-0812">Transmembrane</keyword>
<evidence type="ECO:0000256" key="5">
    <source>
        <dbReference type="SAM" id="Phobius"/>
    </source>
</evidence>
<dbReference type="OrthoDB" id="9789029at2"/>
<feature type="transmembrane region" description="Helical" evidence="5">
    <location>
        <begin position="109"/>
        <end position="135"/>
    </location>
</feature>
<proteinExistence type="predicted"/>
<protein>
    <recommendedName>
        <fullName evidence="8">Isoprenylcysteine carboxyl methyltransferase (ICMT) family protein</fullName>
    </recommendedName>
</protein>
<organism evidence="6 7">
    <name type="scientific">Thioflavicoccus mobilis 8321</name>
    <dbReference type="NCBI Taxonomy" id="765912"/>
    <lineage>
        <taxon>Bacteria</taxon>
        <taxon>Pseudomonadati</taxon>
        <taxon>Pseudomonadota</taxon>
        <taxon>Gammaproteobacteria</taxon>
        <taxon>Chromatiales</taxon>
        <taxon>Chromatiaceae</taxon>
        <taxon>Thioflavicoccus</taxon>
    </lineage>
</organism>
<name>L0H222_9GAMM</name>
<sequence length="168" mass="19507">MSPSATREPKPWYGRRGELLVVIQFALMFAFILMPTWSPLITPEQLAALAHWRWGILIPTWFVALAFGALGSVHIREYLTPLPYPVDHNRLIQHGVYALVRHPLYSSQLFAALGWVAFTASLSHLAILIAGFLFFDYKAAHEERWLTERHPEYADYARRVRKFVPWIY</sequence>
<dbReference type="STRING" id="765912.Thimo_3630"/>
<dbReference type="RefSeq" id="WP_015282411.1">
    <property type="nucleotide sequence ID" value="NC_019940.1"/>
</dbReference>
<gene>
    <name evidence="6" type="ORF">Thimo_3630</name>
</gene>
<evidence type="ECO:0000256" key="4">
    <source>
        <dbReference type="ARBA" id="ARBA00023136"/>
    </source>
</evidence>
<feature type="transmembrane region" description="Helical" evidence="5">
    <location>
        <begin position="54"/>
        <end position="75"/>
    </location>
</feature>
<accession>L0H222</accession>
<dbReference type="InterPro" id="IPR007318">
    <property type="entry name" value="Phopholipid_MeTrfase"/>
</dbReference>
<dbReference type="InterPro" id="IPR052527">
    <property type="entry name" value="Metal_cation-efflux_comp"/>
</dbReference>
<dbReference type="PATRIC" id="fig|765912.4.peg.3553"/>
<keyword evidence="3 5" id="KW-1133">Transmembrane helix</keyword>
<dbReference type="EMBL" id="CP003051">
    <property type="protein sequence ID" value="AGA92286.1"/>
    <property type="molecule type" value="Genomic_DNA"/>
</dbReference>